<dbReference type="Pfam" id="PF04149">
    <property type="entry name" value="DUF397"/>
    <property type="match status" value="1"/>
</dbReference>
<name>A0ABU2T7E5_9ACTN</name>
<keyword evidence="3" id="KW-1185">Reference proteome</keyword>
<comment type="caution">
    <text evidence="2">The sequence shown here is derived from an EMBL/GenBank/DDBJ whole genome shotgun (WGS) entry which is preliminary data.</text>
</comment>
<dbReference type="InterPro" id="IPR007278">
    <property type="entry name" value="DUF397"/>
</dbReference>
<evidence type="ECO:0000259" key="1">
    <source>
        <dbReference type="Pfam" id="PF04149"/>
    </source>
</evidence>
<feature type="domain" description="DUF397" evidence="1">
    <location>
        <begin position="9"/>
        <end position="62"/>
    </location>
</feature>
<gene>
    <name evidence="2" type="ORF">RM550_10475</name>
</gene>
<reference evidence="2" key="1">
    <citation type="submission" date="2024-05" db="EMBL/GenBank/DDBJ databases">
        <title>30 novel species of actinomycetes from the DSMZ collection.</title>
        <authorList>
            <person name="Nouioui I."/>
        </authorList>
    </citation>
    <scope>NUCLEOTIDE SEQUENCE</scope>
    <source>
        <strain evidence="2">DSM 41527</strain>
    </source>
</reference>
<evidence type="ECO:0000313" key="2">
    <source>
        <dbReference type="EMBL" id="MDT0456164.1"/>
    </source>
</evidence>
<accession>A0ABU2T7E5</accession>
<organism evidence="2 3">
    <name type="scientific">Streptomyces mooreae</name>
    <dbReference type="NCBI Taxonomy" id="3075523"/>
    <lineage>
        <taxon>Bacteria</taxon>
        <taxon>Bacillati</taxon>
        <taxon>Actinomycetota</taxon>
        <taxon>Actinomycetes</taxon>
        <taxon>Kitasatosporales</taxon>
        <taxon>Streptomycetaceae</taxon>
        <taxon>Streptomyces</taxon>
    </lineage>
</organism>
<evidence type="ECO:0000313" key="3">
    <source>
        <dbReference type="Proteomes" id="UP001180551"/>
    </source>
</evidence>
<sequence length="73" mass="7681">MSSREIVTRFQKARASQGINQECVEVACTADGGRAVRDSKDRAGGTQFHAAGAWAAFVDAVKAGGIAVRNEEV</sequence>
<dbReference type="Proteomes" id="UP001180551">
    <property type="component" value="Unassembled WGS sequence"/>
</dbReference>
<proteinExistence type="predicted"/>
<dbReference type="EMBL" id="JAVRFE010000011">
    <property type="protein sequence ID" value="MDT0456164.1"/>
    <property type="molecule type" value="Genomic_DNA"/>
</dbReference>
<dbReference type="RefSeq" id="WP_311623436.1">
    <property type="nucleotide sequence ID" value="NZ_JAVRFE010000011.1"/>
</dbReference>
<protein>
    <submittedName>
        <fullName evidence="2">DUF397 domain-containing protein</fullName>
    </submittedName>
</protein>